<evidence type="ECO:0000256" key="7">
    <source>
        <dbReference type="ARBA" id="ARBA00023022"/>
    </source>
</evidence>
<gene>
    <name evidence="10" type="ORF">DIATSA_LOCUS9954</name>
</gene>
<keyword evidence="6" id="KW-0391">Immunity</keyword>
<reference evidence="10" key="2">
    <citation type="submission" date="2022-10" db="EMBL/GenBank/DDBJ databases">
        <authorList>
            <consortium name="ENA_rothamsted_submissions"/>
            <consortium name="culmorum"/>
            <person name="King R."/>
        </authorList>
    </citation>
    <scope>NUCLEOTIDE SEQUENCE</scope>
</reference>
<accession>A0A9N9R9R2</accession>
<keyword evidence="5" id="KW-0399">Innate immunity</keyword>
<organism evidence="10 11">
    <name type="scientific">Diatraea saccharalis</name>
    <name type="common">sugarcane borer</name>
    <dbReference type="NCBI Taxonomy" id="40085"/>
    <lineage>
        <taxon>Eukaryota</taxon>
        <taxon>Metazoa</taxon>
        <taxon>Ecdysozoa</taxon>
        <taxon>Arthropoda</taxon>
        <taxon>Hexapoda</taxon>
        <taxon>Insecta</taxon>
        <taxon>Pterygota</taxon>
        <taxon>Neoptera</taxon>
        <taxon>Endopterygota</taxon>
        <taxon>Lepidoptera</taxon>
        <taxon>Glossata</taxon>
        <taxon>Ditrysia</taxon>
        <taxon>Pyraloidea</taxon>
        <taxon>Crambidae</taxon>
        <taxon>Crambinae</taxon>
        <taxon>Diatraea</taxon>
    </lineage>
</organism>
<sequence>MEARGSLNFNLDKSKNLAMSLSKDPITAGVFVNGYKDGNPNAFPKPTGDSFTSAGASLSIQRPPGGLSLTGTHIPDFGNQVTTSGRANILDANDHKVAVNAFTSRVHPSGPTPNYSIHGGGVNYSFRDQLGASASVSHTPIAKITEHSISGSVNLHKTPTSSLDLNAHTSRMQTPFGNSPWQHGGSITFRKQF</sequence>
<dbReference type="GO" id="GO:0005576">
    <property type="term" value="C:extracellular region"/>
    <property type="evidence" value="ECO:0007669"/>
    <property type="project" value="UniProtKB-SubCell"/>
</dbReference>
<dbReference type="InterPro" id="IPR005521">
    <property type="entry name" value="Attacin_C"/>
</dbReference>
<evidence type="ECO:0000256" key="3">
    <source>
        <dbReference type="ARBA" id="ARBA00022525"/>
    </source>
</evidence>
<keyword evidence="4" id="KW-0929">Antimicrobial</keyword>
<evidence type="ECO:0000256" key="1">
    <source>
        <dbReference type="ARBA" id="ARBA00004613"/>
    </source>
</evidence>
<reference evidence="10" key="1">
    <citation type="submission" date="2021-12" db="EMBL/GenBank/DDBJ databases">
        <authorList>
            <person name="King R."/>
        </authorList>
    </citation>
    <scope>NUCLEOTIDE SEQUENCE</scope>
</reference>
<dbReference type="Pfam" id="PF03769">
    <property type="entry name" value="Attacin_C"/>
    <property type="match status" value="1"/>
</dbReference>
<evidence type="ECO:0000256" key="2">
    <source>
        <dbReference type="ARBA" id="ARBA00007550"/>
    </source>
</evidence>
<comment type="subcellular location">
    <subcellularLocation>
        <location evidence="1">Secreted</location>
    </subcellularLocation>
</comment>
<feature type="domain" description="Attacin C-terminal" evidence="9">
    <location>
        <begin position="75"/>
        <end position="193"/>
    </location>
</feature>
<dbReference type="AlphaFoldDB" id="A0A9N9R9R2"/>
<keyword evidence="3" id="KW-0964">Secreted</keyword>
<keyword evidence="11" id="KW-1185">Reference proteome</keyword>
<dbReference type="GO" id="GO:0042742">
    <property type="term" value="P:defense response to bacterium"/>
    <property type="evidence" value="ECO:0007669"/>
    <property type="project" value="UniProtKB-KW"/>
</dbReference>
<evidence type="ECO:0000313" key="10">
    <source>
        <dbReference type="EMBL" id="CAG9792425.1"/>
    </source>
</evidence>
<comment type="similarity">
    <text evidence="2">Belongs to the attacin/sarcotoxin-2 family.</text>
</comment>
<evidence type="ECO:0000256" key="8">
    <source>
        <dbReference type="SAM" id="MobiDB-lite"/>
    </source>
</evidence>
<keyword evidence="7" id="KW-0044">Antibiotic</keyword>
<feature type="region of interest" description="Disordered" evidence="8">
    <location>
        <begin position="174"/>
        <end position="193"/>
    </location>
</feature>
<evidence type="ECO:0000256" key="4">
    <source>
        <dbReference type="ARBA" id="ARBA00022529"/>
    </source>
</evidence>
<dbReference type="GO" id="GO:0045087">
    <property type="term" value="P:innate immune response"/>
    <property type="evidence" value="ECO:0007669"/>
    <property type="project" value="UniProtKB-KW"/>
</dbReference>
<dbReference type="OrthoDB" id="7441167at2759"/>
<evidence type="ECO:0000256" key="6">
    <source>
        <dbReference type="ARBA" id="ARBA00022859"/>
    </source>
</evidence>
<proteinExistence type="inferred from homology"/>
<evidence type="ECO:0000259" key="9">
    <source>
        <dbReference type="Pfam" id="PF03769"/>
    </source>
</evidence>
<dbReference type="Proteomes" id="UP001153714">
    <property type="component" value="Chromosome 4"/>
</dbReference>
<protein>
    <recommendedName>
        <fullName evidence="9">Attacin C-terminal domain-containing protein</fullName>
    </recommendedName>
</protein>
<dbReference type="EMBL" id="OU893335">
    <property type="protein sequence ID" value="CAG9792425.1"/>
    <property type="molecule type" value="Genomic_DNA"/>
</dbReference>
<evidence type="ECO:0000313" key="11">
    <source>
        <dbReference type="Proteomes" id="UP001153714"/>
    </source>
</evidence>
<name>A0A9N9R9R2_9NEOP</name>
<evidence type="ECO:0000256" key="5">
    <source>
        <dbReference type="ARBA" id="ARBA00022588"/>
    </source>
</evidence>